<dbReference type="OrthoDB" id="10524660at2759"/>
<gene>
    <name evidence="1" type="ORF">CY34DRAFT_814354</name>
</gene>
<accession>A0A0D0ADG7</accession>
<dbReference type="InParanoid" id="A0A0D0ADG7"/>
<reference evidence="2" key="2">
    <citation type="submission" date="2015-01" db="EMBL/GenBank/DDBJ databases">
        <title>Evolutionary Origins and Diversification of the Mycorrhizal Mutualists.</title>
        <authorList>
            <consortium name="DOE Joint Genome Institute"/>
            <consortium name="Mycorrhizal Genomics Consortium"/>
            <person name="Kohler A."/>
            <person name="Kuo A."/>
            <person name="Nagy L.G."/>
            <person name="Floudas D."/>
            <person name="Copeland A."/>
            <person name="Barry K.W."/>
            <person name="Cichocki N."/>
            <person name="Veneault-Fourrey C."/>
            <person name="LaButti K."/>
            <person name="Lindquist E.A."/>
            <person name="Lipzen A."/>
            <person name="Lundell T."/>
            <person name="Morin E."/>
            <person name="Murat C."/>
            <person name="Riley R."/>
            <person name="Ohm R."/>
            <person name="Sun H."/>
            <person name="Tunlid A."/>
            <person name="Henrissat B."/>
            <person name="Grigoriev I.V."/>
            <person name="Hibbett D.S."/>
            <person name="Martin F."/>
        </authorList>
    </citation>
    <scope>NUCLEOTIDE SEQUENCE [LARGE SCALE GENOMIC DNA]</scope>
    <source>
        <strain evidence="2">UH-Slu-Lm8-n1</strain>
    </source>
</reference>
<evidence type="ECO:0000313" key="1">
    <source>
        <dbReference type="EMBL" id="KIK32282.1"/>
    </source>
</evidence>
<dbReference type="HOGENOM" id="CLU_2387630_0_0_1"/>
<keyword evidence="2" id="KW-1185">Reference proteome</keyword>
<name>A0A0D0ADG7_9AGAM</name>
<protein>
    <submittedName>
        <fullName evidence="1">Uncharacterized protein</fullName>
    </submittedName>
</protein>
<reference evidence="1 2" key="1">
    <citation type="submission" date="2014-04" db="EMBL/GenBank/DDBJ databases">
        <authorList>
            <consortium name="DOE Joint Genome Institute"/>
            <person name="Kuo A."/>
            <person name="Ruytinx J."/>
            <person name="Rineau F."/>
            <person name="Colpaert J."/>
            <person name="Kohler A."/>
            <person name="Nagy L.G."/>
            <person name="Floudas D."/>
            <person name="Copeland A."/>
            <person name="Barry K.W."/>
            <person name="Cichocki N."/>
            <person name="Veneault-Fourrey C."/>
            <person name="LaButti K."/>
            <person name="Lindquist E.A."/>
            <person name="Lipzen A."/>
            <person name="Lundell T."/>
            <person name="Morin E."/>
            <person name="Murat C."/>
            <person name="Sun H."/>
            <person name="Tunlid A."/>
            <person name="Henrissat B."/>
            <person name="Grigoriev I.V."/>
            <person name="Hibbett D.S."/>
            <person name="Martin F."/>
            <person name="Nordberg H.P."/>
            <person name="Cantor M.N."/>
            <person name="Hua S.X."/>
        </authorList>
    </citation>
    <scope>NUCLEOTIDE SEQUENCE [LARGE SCALE GENOMIC DNA]</scope>
    <source>
        <strain evidence="1 2">UH-Slu-Lm8-n1</strain>
    </source>
</reference>
<dbReference type="Proteomes" id="UP000054485">
    <property type="component" value="Unassembled WGS sequence"/>
</dbReference>
<dbReference type="AlphaFoldDB" id="A0A0D0ADG7"/>
<sequence length="94" mass="10855">MYQKNSFISHIPKILCTSEEGENASFERCCEDRANSYPLLTFNQSSLSRLRLPTRCSQMLSDARHLIDLWLFFRVNAHVCQSSLPVLEFLTPCV</sequence>
<dbReference type="EMBL" id="KN836305">
    <property type="protein sequence ID" value="KIK32282.1"/>
    <property type="molecule type" value="Genomic_DNA"/>
</dbReference>
<proteinExistence type="predicted"/>
<evidence type="ECO:0000313" key="2">
    <source>
        <dbReference type="Proteomes" id="UP000054485"/>
    </source>
</evidence>
<organism evidence="1 2">
    <name type="scientific">Suillus luteus UH-Slu-Lm8-n1</name>
    <dbReference type="NCBI Taxonomy" id="930992"/>
    <lineage>
        <taxon>Eukaryota</taxon>
        <taxon>Fungi</taxon>
        <taxon>Dikarya</taxon>
        <taxon>Basidiomycota</taxon>
        <taxon>Agaricomycotina</taxon>
        <taxon>Agaricomycetes</taxon>
        <taxon>Agaricomycetidae</taxon>
        <taxon>Boletales</taxon>
        <taxon>Suillineae</taxon>
        <taxon>Suillaceae</taxon>
        <taxon>Suillus</taxon>
    </lineage>
</organism>